<evidence type="ECO:0000256" key="2">
    <source>
        <dbReference type="ARBA" id="ARBA00004123"/>
    </source>
</evidence>
<dbReference type="GO" id="GO:0004518">
    <property type="term" value="F:nuclease activity"/>
    <property type="evidence" value="ECO:0007669"/>
    <property type="project" value="UniProtKB-KW"/>
</dbReference>
<name>A0AB39Z1E2_DROSZ</name>
<organism evidence="9 10">
    <name type="scientific">Drosophila suzukii</name>
    <name type="common">Spotted-wing drosophila fruit fly</name>
    <dbReference type="NCBI Taxonomy" id="28584"/>
    <lineage>
        <taxon>Eukaryota</taxon>
        <taxon>Metazoa</taxon>
        <taxon>Ecdysozoa</taxon>
        <taxon>Arthropoda</taxon>
        <taxon>Hexapoda</taxon>
        <taxon>Insecta</taxon>
        <taxon>Pterygota</taxon>
        <taxon>Neoptera</taxon>
        <taxon>Endopterygota</taxon>
        <taxon>Diptera</taxon>
        <taxon>Brachycera</taxon>
        <taxon>Muscomorpha</taxon>
        <taxon>Ephydroidea</taxon>
        <taxon>Drosophilidae</taxon>
        <taxon>Drosophila</taxon>
        <taxon>Sophophora</taxon>
    </lineage>
</organism>
<comment type="cofactor">
    <cofactor evidence="1">
        <name>a divalent metal cation</name>
        <dbReference type="ChEBI" id="CHEBI:60240"/>
    </cofactor>
</comment>
<dbReference type="PANTHER" id="PTHR22930">
    <property type="match status" value="1"/>
</dbReference>
<dbReference type="RefSeq" id="XP_016926345.3">
    <property type="nucleotide sequence ID" value="XM_017070856.4"/>
</dbReference>
<evidence type="ECO:0000313" key="9">
    <source>
        <dbReference type="Proteomes" id="UP001652628"/>
    </source>
</evidence>
<dbReference type="PANTHER" id="PTHR22930:SF85">
    <property type="entry name" value="GH03217P-RELATED"/>
    <property type="match status" value="1"/>
</dbReference>
<gene>
    <name evidence="10" type="primary">LOC108007218</name>
</gene>
<protein>
    <recommendedName>
        <fullName evidence="8">DDE Tnp4 domain-containing protein</fullName>
    </recommendedName>
</protein>
<evidence type="ECO:0000256" key="6">
    <source>
        <dbReference type="ARBA" id="ARBA00022801"/>
    </source>
</evidence>
<keyword evidence="9" id="KW-1185">Reference proteome</keyword>
<keyword evidence="6" id="KW-0378">Hydrolase</keyword>
<sequence>MEDNNKTKDNDKNKRNDLIGLVLLMQEHNNRFLQNMLELQKLDEESSKLWISMIEEDRVFLPTQRDHPDGKFWERDVPECSDDVFKDHFRMEREHFDEIVESLESIRVNQRSPSEIPFEKRIAIALYTMGSSKDYRKVGRLFGVPSSMIPKILNEFCRQIINVFAPEHLPKEFLTQEKLEECIQGFEELGFPQCFGVLDGTHIEIRPPVSDAEDYCNIKGWYSTILIALVDHRGRFLYVNTGCQGRCSKSEIYEASTLKKKLASTDILKANSMTIDGVDVPPFLVGDSAFRFSTAVMKAYPFDNSGNENEIIYNDAHSKTKRLAEKAFRHLKMRFFRIHKGLDNRCRKAPGVIVACCILHNFLVGKNSELMEKWRIDDNHRSQPEEKDSLTDLLEAPETLRNVISHYINNQPER</sequence>
<evidence type="ECO:0000256" key="1">
    <source>
        <dbReference type="ARBA" id="ARBA00001968"/>
    </source>
</evidence>
<dbReference type="AlphaFoldDB" id="A0AB39Z1E2"/>
<evidence type="ECO:0000256" key="7">
    <source>
        <dbReference type="ARBA" id="ARBA00023242"/>
    </source>
</evidence>
<evidence type="ECO:0000256" key="3">
    <source>
        <dbReference type="ARBA" id="ARBA00006958"/>
    </source>
</evidence>
<reference evidence="9" key="1">
    <citation type="submission" date="2025-05" db="UniProtKB">
        <authorList>
            <consortium name="RefSeq"/>
        </authorList>
    </citation>
    <scope>NUCLEOTIDE SEQUENCE [LARGE SCALE GENOMIC DNA]</scope>
</reference>
<feature type="domain" description="DDE Tnp4" evidence="8">
    <location>
        <begin position="198"/>
        <end position="361"/>
    </location>
</feature>
<dbReference type="InterPro" id="IPR027806">
    <property type="entry name" value="HARBI1_dom"/>
</dbReference>
<dbReference type="Proteomes" id="UP001652628">
    <property type="component" value="Chromosome 2L"/>
</dbReference>
<dbReference type="GO" id="GO:0005634">
    <property type="term" value="C:nucleus"/>
    <property type="evidence" value="ECO:0007669"/>
    <property type="project" value="UniProtKB-SubCell"/>
</dbReference>
<comment type="subcellular location">
    <subcellularLocation>
        <location evidence="2">Nucleus</location>
    </subcellularLocation>
</comment>
<dbReference type="GO" id="GO:0046872">
    <property type="term" value="F:metal ion binding"/>
    <property type="evidence" value="ECO:0007669"/>
    <property type="project" value="UniProtKB-KW"/>
</dbReference>
<proteinExistence type="inferred from homology"/>
<keyword evidence="4" id="KW-0540">Nuclease</keyword>
<keyword evidence="5" id="KW-0479">Metal-binding</keyword>
<dbReference type="InterPro" id="IPR045249">
    <property type="entry name" value="HARBI1-like"/>
</dbReference>
<evidence type="ECO:0000256" key="5">
    <source>
        <dbReference type="ARBA" id="ARBA00022723"/>
    </source>
</evidence>
<comment type="similarity">
    <text evidence="3">Belongs to the HARBI1 family.</text>
</comment>
<dbReference type="GeneID" id="108007218"/>
<dbReference type="GO" id="GO:0016787">
    <property type="term" value="F:hydrolase activity"/>
    <property type="evidence" value="ECO:0007669"/>
    <property type="project" value="UniProtKB-KW"/>
</dbReference>
<dbReference type="Pfam" id="PF13359">
    <property type="entry name" value="DDE_Tnp_4"/>
    <property type="match status" value="1"/>
</dbReference>
<evidence type="ECO:0000256" key="4">
    <source>
        <dbReference type="ARBA" id="ARBA00022722"/>
    </source>
</evidence>
<evidence type="ECO:0000313" key="10">
    <source>
        <dbReference type="RefSeq" id="XP_016926345.3"/>
    </source>
</evidence>
<evidence type="ECO:0000259" key="8">
    <source>
        <dbReference type="Pfam" id="PF13359"/>
    </source>
</evidence>
<accession>A0AB39Z1E2</accession>
<keyword evidence="7" id="KW-0539">Nucleus</keyword>
<reference evidence="10" key="2">
    <citation type="submission" date="2025-08" db="UniProtKB">
        <authorList>
            <consortium name="RefSeq"/>
        </authorList>
    </citation>
    <scope>IDENTIFICATION</scope>
</reference>